<name>A0ABY0E4D8_9BRAD</name>
<evidence type="ECO:0000313" key="1">
    <source>
        <dbReference type="EMBL" id="RXH11740.1"/>
    </source>
</evidence>
<comment type="caution">
    <text evidence="1">The sequence shown here is derived from an EMBL/GenBank/DDBJ whole genome shotgun (WGS) entry which is preliminary data.</text>
</comment>
<reference evidence="1 2" key="1">
    <citation type="submission" date="2018-10" db="EMBL/GenBank/DDBJ databases">
        <title>Bradyrhizobium sp. nov., effective nodules isolated from peanut in China.</title>
        <authorList>
            <person name="Li Y."/>
        </authorList>
    </citation>
    <scope>NUCLEOTIDE SEQUENCE [LARGE SCALE GENOMIC DNA]</scope>
    <source>
        <strain evidence="1 2">CCBAU 53426</strain>
    </source>
</reference>
<dbReference type="Proteomes" id="UP000290401">
    <property type="component" value="Unassembled WGS sequence"/>
</dbReference>
<protein>
    <recommendedName>
        <fullName evidence="3">Secreted protein</fullName>
    </recommendedName>
</protein>
<accession>A0ABY0E4D8</accession>
<organism evidence="1 2">
    <name type="scientific">Bradyrhizobium guangzhouense</name>
    <dbReference type="NCBI Taxonomy" id="1325095"/>
    <lineage>
        <taxon>Bacteria</taxon>
        <taxon>Pseudomonadati</taxon>
        <taxon>Pseudomonadota</taxon>
        <taxon>Alphaproteobacteria</taxon>
        <taxon>Hyphomicrobiales</taxon>
        <taxon>Nitrobacteraceae</taxon>
        <taxon>Bradyrhizobium</taxon>
    </lineage>
</organism>
<gene>
    <name evidence="1" type="ORF">EAS56_18950</name>
</gene>
<evidence type="ECO:0008006" key="3">
    <source>
        <dbReference type="Google" id="ProtNLM"/>
    </source>
</evidence>
<dbReference type="EMBL" id="RDQZ01000015">
    <property type="protein sequence ID" value="RXH11740.1"/>
    <property type="molecule type" value="Genomic_DNA"/>
</dbReference>
<sequence>MMMRASVQYTTVFVRLAASAKASACLRPQAPSKRWRRRDRTIQYAAAVVGLSTPVITGCPAFAGHDERE</sequence>
<keyword evidence="2" id="KW-1185">Reference proteome</keyword>
<evidence type="ECO:0000313" key="2">
    <source>
        <dbReference type="Proteomes" id="UP000290401"/>
    </source>
</evidence>
<proteinExistence type="predicted"/>